<evidence type="ECO:0000256" key="10">
    <source>
        <dbReference type="RuleBase" id="RU004241"/>
    </source>
</evidence>
<dbReference type="PROSITE" id="PS50873">
    <property type="entry name" value="PEROXIDASE_4"/>
    <property type="match status" value="1"/>
</dbReference>
<dbReference type="InterPro" id="IPR010255">
    <property type="entry name" value="Haem_peroxidase_sf"/>
</dbReference>
<evidence type="ECO:0000313" key="13">
    <source>
        <dbReference type="EMBL" id="CAK9174609.1"/>
    </source>
</evidence>
<dbReference type="EMBL" id="CAUOFW020006391">
    <property type="protein sequence ID" value="CAK9174609.1"/>
    <property type="molecule type" value="Genomic_DNA"/>
</dbReference>
<keyword evidence="8" id="KW-0408">Iron</keyword>
<dbReference type="SUPFAM" id="SSF48113">
    <property type="entry name" value="Heme-dependent peroxidases"/>
    <property type="match status" value="1"/>
</dbReference>
<keyword evidence="11" id="KW-1133">Transmembrane helix</keyword>
<evidence type="ECO:0000256" key="11">
    <source>
        <dbReference type="SAM" id="Phobius"/>
    </source>
</evidence>
<evidence type="ECO:0000256" key="8">
    <source>
        <dbReference type="ARBA" id="ARBA00023004"/>
    </source>
</evidence>
<name>A0ABC8TYN2_9AQUA</name>
<evidence type="ECO:0000256" key="1">
    <source>
        <dbReference type="ARBA" id="ARBA00000189"/>
    </source>
</evidence>
<accession>A0ABC8TYN2</accession>
<keyword evidence="6 9" id="KW-0479">Metal-binding</keyword>
<evidence type="ECO:0000259" key="12">
    <source>
        <dbReference type="PROSITE" id="PS50873"/>
    </source>
</evidence>
<feature type="binding site" evidence="9">
    <location>
        <position position="56"/>
    </location>
    <ligand>
        <name>Ca(2+)</name>
        <dbReference type="ChEBI" id="CHEBI:29108"/>
        <label>1</label>
    </ligand>
</feature>
<feature type="domain" description="Plant heme peroxidase family profile" evidence="12">
    <location>
        <begin position="43"/>
        <end position="129"/>
    </location>
</feature>
<evidence type="ECO:0000256" key="9">
    <source>
        <dbReference type="PIRSR" id="PIRSR600823-3"/>
    </source>
</evidence>
<dbReference type="GO" id="GO:0046872">
    <property type="term" value="F:metal ion binding"/>
    <property type="evidence" value="ECO:0007669"/>
    <property type="project" value="UniProtKB-KW"/>
</dbReference>
<dbReference type="Pfam" id="PF00141">
    <property type="entry name" value="peroxidase"/>
    <property type="match status" value="1"/>
</dbReference>
<dbReference type="EC" id="1.11.1.7" evidence="3"/>
<dbReference type="Proteomes" id="UP001642360">
    <property type="component" value="Unassembled WGS sequence"/>
</dbReference>
<keyword evidence="11" id="KW-0472">Membrane</keyword>
<feature type="binding site" evidence="9">
    <location>
        <position position="68"/>
    </location>
    <ligand>
        <name>Ca(2+)</name>
        <dbReference type="ChEBI" id="CHEBI:29108"/>
        <label>1</label>
    </ligand>
</feature>
<keyword evidence="7" id="KW-0560">Oxidoreductase</keyword>
<reference evidence="13 14" key="1">
    <citation type="submission" date="2024-02" db="EMBL/GenBank/DDBJ databases">
        <authorList>
            <person name="Vignale AGUSTIN F."/>
            <person name="Sosa J E."/>
            <person name="Modenutti C."/>
        </authorList>
    </citation>
    <scope>NUCLEOTIDE SEQUENCE [LARGE SCALE GENOMIC DNA]</scope>
</reference>
<evidence type="ECO:0000256" key="3">
    <source>
        <dbReference type="ARBA" id="ARBA00012313"/>
    </source>
</evidence>
<comment type="caution">
    <text evidence="13">The sequence shown here is derived from an EMBL/GenBank/DDBJ whole genome shotgun (WGS) entry which is preliminary data.</text>
</comment>
<keyword evidence="5" id="KW-0349">Heme</keyword>
<evidence type="ECO:0000256" key="7">
    <source>
        <dbReference type="ARBA" id="ARBA00023002"/>
    </source>
</evidence>
<evidence type="ECO:0000256" key="6">
    <source>
        <dbReference type="ARBA" id="ARBA00022723"/>
    </source>
</evidence>
<dbReference type="InterPro" id="IPR002016">
    <property type="entry name" value="Haem_peroxidase"/>
</dbReference>
<feature type="binding site" evidence="9">
    <location>
        <position position="50"/>
    </location>
    <ligand>
        <name>Ca(2+)</name>
        <dbReference type="ChEBI" id="CHEBI:29108"/>
        <label>1</label>
    </ligand>
</feature>
<keyword evidence="11" id="KW-0812">Transmembrane</keyword>
<keyword evidence="4" id="KW-0575">Peroxidase</keyword>
<feature type="binding site" evidence="9">
    <location>
        <position position="54"/>
    </location>
    <ligand>
        <name>Ca(2+)</name>
        <dbReference type="ChEBI" id="CHEBI:29108"/>
        <label>1</label>
    </ligand>
</feature>
<evidence type="ECO:0000256" key="5">
    <source>
        <dbReference type="ARBA" id="ARBA00022617"/>
    </source>
</evidence>
<evidence type="ECO:0000313" key="14">
    <source>
        <dbReference type="Proteomes" id="UP001642360"/>
    </source>
</evidence>
<comment type="cofactor">
    <cofactor evidence="2">
        <name>heme b</name>
        <dbReference type="ChEBI" id="CHEBI:60344"/>
    </cofactor>
</comment>
<organism evidence="13 14">
    <name type="scientific">Ilex paraguariensis</name>
    <name type="common">yerba mate</name>
    <dbReference type="NCBI Taxonomy" id="185542"/>
    <lineage>
        <taxon>Eukaryota</taxon>
        <taxon>Viridiplantae</taxon>
        <taxon>Streptophyta</taxon>
        <taxon>Embryophyta</taxon>
        <taxon>Tracheophyta</taxon>
        <taxon>Spermatophyta</taxon>
        <taxon>Magnoliopsida</taxon>
        <taxon>eudicotyledons</taxon>
        <taxon>Gunneridae</taxon>
        <taxon>Pentapetalae</taxon>
        <taxon>asterids</taxon>
        <taxon>campanulids</taxon>
        <taxon>Aquifoliales</taxon>
        <taxon>Aquifoliaceae</taxon>
        <taxon>Ilex</taxon>
    </lineage>
</organism>
<gene>
    <name evidence="13" type="ORF">ILEXP_LOCUS44356</name>
</gene>
<comment type="cofactor">
    <cofactor evidence="9">
        <name>Ca(2+)</name>
        <dbReference type="ChEBI" id="CHEBI:29108"/>
    </cofactor>
    <text evidence="9">Binds 2 calcium ions per subunit.</text>
</comment>
<feature type="transmembrane region" description="Helical" evidence="11">
    <location>
        <begin position="31"/>
        <end position="49"/>
    </location>
</feature>
<proteinExistence type="inferred from homology"/>
<feature type="transmembrane region" description="Helical" evidence="11">
    <location>
        <begin position="6"/>
        <end position="24"/>
    </location>
</feature>
<protein>
    <recommendedName>
        <fullName evidence="3">peroxidase</fullName>
        <ecNumber evidence="3">1.11.1.7</ecNumber>
    </recommendedName>
</protein>
<dbReference type="Gene3D" id="1.10.520.10">
    <property type="match status" value="1"/>
</dbReference>
<evidence type="ECO:0000256" key="2">
    <source>
        <dbReference type="ARBA" id="ARBA00001970"/>
    </source>
</evidence>
<dbReference type="AlphaFoldDB" id="A0ABC8TYN2"/>
<keyword evidence="9" id="KW-0106">Calcium</keyword>
<sequence length="164" mass="18160">MLIIVLNSLSLWIGISVLLVAWNFDPRSCEIALGLWSLLQFVLALYSLLVQGCDPSVLLDATDGIDSENESPPKESLKGFVDLIDVIKSELEEAHPGVVSCAHVVVFAARESVLLRIYGSQSYNLLCVEQLIWLSHNLILTNWLELSAYFSHMLQFQISGLDAA</sequence>
<keyword evidence="14" id="KW-1185">Reference proteome</keyword>
<dbReference type="PANTHER" id="PTHR31235">
    <property type="entry name" value="PEROXIDASE 25-RELATED"/>
    <property type="match status" value="1"/>
</dbReference>
<dbReference type="GO" id="GO:0140825">
    <property type="term" value="F:lactoperoxidase activity"/>
    <property type="evidence" value="ECO:0007669"/>
    <property type="project" value="UniProtKB-EC"/>
</dbReference>
<feature type="binding site" evidence="9">
    <location>
        <position position="52"/>
    </location>
    <ligand>
        <name>Ca(2+)</name>
        <dbReference type="ChEBI" id="CHEBI:29108"/>
        <label>1</label>
    </ligand>
</feature>
<evidence type="ECO:0000256" key="4">
    <source>
        <dbReference type="ARBA" id="ARBA00022559"/>
    </source>
</evidence>
<dbReference type="InterPro" id="IPR000823">
    <property type="entry name" value="Peroxidase_pln"/>
</dbReference>
<comment type="similarity">
    <text evidence="10">Belongs to the peroxidase family.</text>
</comment>
<comment type="catalytic activity">
    <reaction evidence="1">
        <text>2 a phenolic donor + H2O2 = 2 a phenolic radical donor + 2 H2O</text>
        <dbReference type="Rhea" id="RHEA:56136"/>
        <dbReference type="ChEBI" id="CHEBI:15377"/>
        <dbReference type="ChEBI" id="CHEBI:16240"/>
        <dbReference type="ChEBI" id="CHEBI:139520"/>
        <dbReference type="ChEBI" id="CHEBI:139521"/>
        <dbReference type="EC" id="1.11.1.7"/>
    </reaction>
</comment>